<name>A0ABW0SPB3_9GAMM</name>
<dbReference type="RefSeq" id="WP_386755411.1">
    <property type="nucleotide sequence ID" value="NZ_JBHSNM010000004.1"/>
</dbReference>
<feature type="chain" id="PRO_5047068316" evidence="1">
    <location>
        <begin position="33"/>
        <end position="44"/>
    </location>
</feature>
<keyword evidence="1" id="KW-0732">Signal</keyword>
<protein>
    <submittedName>
        <fullName evidence="2">Uncharacterized protein</fullName>
    </submittedName>
</protein>
<organism evidence="2 3">
    <name type="scientific">Lysobacter yangpyeongensis</name>
    <dbReference type="NCBI Taxonomy" id="346182"/>
    <lineage>
        <taxon>Bacteria</taxon>
        <taxon>Pseudomonadati</taxon>
        <taxon>Pseudomonadota</taxon>
        <taxon>Gammaproteobacteria</taxon>
        <taxon>Lysobacterales</taxon>
        <taxon>Lysobacteraceae</taxon>
        <taxon>Lysobacter</taxon>
    </lineage>
</organism>
<keyword evidence="3" id="KW-1185">Reference proteome</keyword>
<reference evidence="3" key="1">
    <citation type="journal article" date="2019" name="Int. J. Syst. Evol. Microbiol.">
        <title>The Global Catalogue of Microorganisms (GCM) 10K type strain sequencing project: providing services to taxonomists for standard genome sequencing and annotation.</title>
        <authorList>
            <consortium name="The Broad Institute Genomics Platform"/>
            <consortium name="The Broad Institute Genome Sequencing Center for Infectious Disease"/>
            <person name="Wu L."/>
            <person name="Ma J."/>
        </authorList>
    </citation>
    <scope>NUCLEOTIDE SEQUENCE [LARGE SCALE GENOMIC DNA]</scope>
    <source>
        <strain evidence="3">KACC 11407</strain>
    </source>
</reference>
<accession>A0ABW0SPB3</accession>
<gene>
    <name evidence="2" type="ORF">ACFPN1_12635</name>
</gene>
<comment type="caution">
    <text evidence="2">The sequence shown here is derived from an EMBL/GenBank/DDBJ whole genome shotgun (WGS) entry which is preliminary data.</text>
</comment>
<evidence type="ECO:0000313" key="3">
    <source>
        <dbReference type="Proteomes" id="UP001596036"/>
    </source>
</evidence>
<evidence type="ECO:0000256" key="1">
    <source>
        <dbReference type="SAM" id="SignalP"/>
    </source>
</evidence>
<sequence>MEHRGIKASRTRNWLALLLMAVAVFTAERSQAATPAPAELHVPR</sequence>
<dbReference type="Proteomes" id="UP001596036">
    <property type="component" value="Unassembled WGS sequence"/>
</dbReference>
<evidence type="ECO:0000313" key="2">
    <source>
        <dbReference type="EMBL" id="MFC5570908.1"/>
    </source>
</evidence>
<proteinExistence type="predicted"/>
<dbReference type="EMBL" id="JBHSNM010000004">
    <property type="protein sequence ID" value="MFC5570908.1"/>
    <property type="molecule type" value="Genomic_DNA"/>
</dbReference>
<feature type="signal peptide" evidence="1">
    <location>
        <begin position="1"/>
        <end position="32"/>
    </location>
</feature>